<dbReference type="InterPro" id="IPR002052">
    <property type="entry name" value="DNA_methylase_N6_adenine_CS"/>
</dbReference>
<dbReference type="PROSITE" id="PS00092">
    <property type="entry name" value="N6_MTASE"/>
    <property type="match status" value="1"/>
</dbReference>
<evidence type="ECO:0000313" key="1">
    <source>
        <dbReference type="EMBL" id="RFU26690.1"/>
    </source>
</evidence>
<dbReference type="AlphaFoldDB" id="A0A3E2GZV2"/>
<dbReference type="OMA" id="MPRIPYS"/>
<protein>
    <submittedName>
        <fullName evidence="1">Uncharacterized protein</fullName>
    </submittedName>
</protein>
<organism evidence="1 2">
    <name type="scientific">Scytalidium lignicola</name>
    <name type="common">Hyphomycete</name>
    <dbReference type="NCBI Taxonomy" id="5539"/>
    <lineage>
        <taxon>Eukaryota</taxon>
        <taxon>Fungi</taxon>
        <taxon>Dikarya</taxon>
        <taxon>Ascomycota</taxon>
        <taxon>Pezizomycotina</taxon>
        <taxon>Leotiomycetes</taxon>
        <taxon>Leotiomycetes incertae sedis</taxon>
        <taxon>Scytalidium</taxon>
    </lineage>
</organism>
<dbReference type="STRING" id="5539.A0A3E2GZV2"/>
<dbReference type="OrthoDB" id="269872at2759"/>
<dbReference type="PANTHER" id="PTHR18895:SF74">
    <property type="entry name" value="MTRF1L RELEASE FACTOR GLUTAMINE METHYLTRANSFERASE"/>
    <property type="match status" value="1"/>
</dbReference>
<dbReference type="EMBL" id="NCSJ02000247">
    <property type="protein sequence ID" value="RFU26690.1"/>
    <property type="molecule type" value="Genomic_DNA"/>
</dbReference>
<dbReference type="PANTHER" id="PTHR18895">
    <property type="entry name" value="HEMK METHYLTRANSFERASE"/>
    <property type="match status" value="1"/>
</dbReference>
<dbReference type="InterPro" id="IPR050320">
    <property type="entry name" value="N5-glutamine_MTase"/>
</dbReference>
<sequence length="296" mass="34047">MPRISPSLIRQAYAISPLLPVLLPSCRTLSSAINELRWIREYVQETENGQLSLRYRANELLKLCQRRGRGEPLQYILGSQPFGDLDIKCRPGVLIPRPETEAYTAYISQLLLGDDPEWLKSNLEKSDNKAQQNKLSILDIKFHYHDIFMPWRESSLPASYDIIISNPPYISQAGFMKEAARSVRHWEPKLALVPKRNLDLDCAPEDIFYYRLLELQRELESKILLMEVGDTAQAKRVATMAMRKMQHEQPSRLEIWRDWPTETDEADSTTNIAIDDQSIPIKGTGNVRAVVVFSHL</sequence>
<comment type="caution">
    <text evidence="1">The sequence shown here is derived from an EMBL/GenBank/DDBJ whole genome shotgun (WGS) entry which is preliminary data.</text>
</comment>
<feature type="non-terminal residue" evidence="1">
    <location>
        <position position="296"/>
    </location>
</feature>
<reference evidence="1 2" key="1">
    <citation type="submission" date="2018-05" db="EMBL/GenBank/DDBJ databases">
        <title>Draft genome sequence of Scytalidium lignicola DSM 105466, a ubiquitous saprotrophic fungus.</title>
        <authorList>
            <person name="Buettner E."/>
            <person name="Gebauer A.M."/>
            <person name="Hofrichter M."/>
            <person name="Liers C."/>
            <person name="Kellner H."/>
        </authorList>
    </citation>
    <scope>NUCLEOTIDE SEQUENCE [LARGE SCALE GENOMIC DNA]</scope>
    <source>
        <strain evidence="1 2">DSM 105466</strain>
    </source>
</reference>
<name>A0A3E2GZV2_SCYLI</name>
<dbReference type="GO" id="GO:0005739">
    <property type="term" value="C:mitochondrion"/>
    <property type="evidence" value="ECO:0007669"/>
    <property type="project" value="TreeGrafter"/>
</dbReference>
<dbReference type="Gene3D" id="1.10.8.10">
    <property type="entry name" value="DNA helicase RuvA subunit, C-terminal domain"/>
    <property type="match status" value="1"/>
</dbReference>
<dbReference type="Gene3D" id="3.40.50.150">
    <property type="entry name" value="Vaccinia Virus protein VP39"/>
    <property type="match status" value="1"/>
</dbReference>
<dbReference type="GO" id="GO:0032259">
    <property type="term" value="P:methylation"/>
    <property type="evidence" value="ECO:0007669"/>
    <property type="project" value="InterPro"/>
</dbReference>
<proteinExistence type="predicted"/>
<dbReference type="GO" id="GO:0008168">
    <property type="term" value="F:methyltransferase activity"/>
    <property type="evidence" value="ECO:0007669"/>
    <property type="project" value="InterPro"/>
</dbReference>
<accession>A0A3E2GZV2</accession>
<feature type="non-terminal residue" evidence="1">
    <location>
        <position position="1"/>
    </location>
</feature>
<evidence type="ECO:0000313" key="2">
    <source>
        <dbReference type="Proteomes" id="UP000258309"/>
    </source>
</evidence>
<dbReference type="SUPFAM" id="SSF53335">
    <property type="entry name" value="S-adenosyl-L-methionine-dependent methyltransferases"/>
    <property type="match status" value="1"/>
</dbReference>
<dbReference type="InterPro" id="IPR029063">
    <property type="entry name" value="SAM-dependent_MTases_sf"/>
</dbReference>
<keyword evidence="2" id="KW-1185">Reference proteome</keyword>
<gene>
    <name evidence="1" type="ORF">B7463_g9643</name>
</gene>
<dbReference type="GO" id="GO:0003676">
    <property type="term" value="F:nucleic acid binding"/>
    <property type="evidence" value="ECO:0007669"/>
    <property type="project" value="InterPro"/>
</dbReference>
<dbReference type="Proteomes" id="UP000258309">
    <property type="component" value="Unassembled WGS sequence"/>
</dbReference>